<feature type="chain" id="PRO_5019296372" description="PA14 domain-containing protein" evidence="2">
    <location>
        <begin position="21"/>
        <end position="1753"/>
    </location>
</feature>
<keyword evidence="2" id="KW-0732">Signal</keyword>
<dbReference type="KEGG" id="gtl:EP073_01210"/>
<evidence type="ECO:0000256" key="1">
    <source>
        <dbReference type="SAM" id="MobiDB-lite"/>
    </source>
</evidence>
<feature type="signal peptide" evidence="2">
    <location>
        <begin position="1"/>
        <end position="20"/>
    </location>
</feature>
<proteinExistence type="predicted"/>
<evidence type="ECO:0000313" key="5">
    <source>
        <dbReference type="Proteomes" id="UP000287502"/>
    </source>
</evidence>
<dbReference type="PROSITE" id="PS51820">
    <property type="entry name" value="PA14"/>
    <property type="match status" value="1"/>
</dbReference>
<evidence type="ECO:0000259" key="3">
    <source>
        <dbReference type="PROSITE" id="PS51820"/>
    </source>
</evidence>
<accession>A0A410JVJ7</accession>
<sequence length="1753" mass="190872">MKKISLLLFIFLLCLKPASADMMNYCGSGNNSSLPPFLSSSVSPLVMFVMGRDHKLYYEAYNDATDLDGDGFIDIGYKHDIDYYGYFDSYKCYTYTTSGTARFNPSGTTDDKYCGGTGEWSGNFLNWLTMSRMDVLRKVLYGGHRKTDGADETVLSSTYIPRDAHSWGKEYWGSDTRDLTPYDAPSNFTCDMPDAATPWNAASQILFVTYRDGVDKGCGTSHDNMISTFSPQDYTGHKFVTSINYSDTGQGNQISSHGNIMYVMKFRVPNSRWYHFSVDSDDGGELEVNNTIIASYYGCHGYTGNTNYNGSIYLQSGTDHTLIVRVRESAGDDGARVQYRIRNSANNGWSTDWKILSQTNMNTDSITFRAPNVPSTTQGQCSLKTNDFINTGEPFYGADVNTVSKRHLFCMTSDAVNADHLIKVARNQTKRKWEWASTERPVCSDSVVSPDEKRYVRVKVCDSSAGEETNCYDYGSGSKKPTGLLQRYGTGSGETICSKTNEKAASCVDGDGFLVKESPMYFGMITGSYEKNLSGGVLRKNITSMAEEINANGTFVTTVPTKGSIIRSLSTLQINDYDYGSDSYNSNCGWITDGPLEEGECKAWGNPIGEMYWEALRYLAGKGSATSGYTYSSSTDGGLSLPKPSWVDPYSNFPYCAKPNIIILSDVNPSYDDGVPASGTLEDYNKSELFSGMSQNEELSGNYFIGNNGILNDFMCSAKSLSSLGSALGLCPEEPTKKGTYNTAALAYYAKTKFTDNSDAHPVTDYLPNIDTHSVALASPLPEIVINVNSSSQVKIVPLGKSVGGSGISCGYSINNSTYGLILNGTGFCPSNGIVDFYAETISETSGRFRINFEDVEQGADHDMDAIARYDYVVNANGTVTISLTSEYAAGGINQAMGFIITGTSADGVYLPISDLADGSSNAAINGLPLTWSKTFTPGGTNASLLKDPLWYAAKYGGFNDSNGDGLPDLDAEWDEDGDSVPDNYHFITNPLELEQKLAEVFQDILKKVSSGTAVSIDKTKNNGMLLNHAVFYPNKDFGDSSASTTLSWIGQLFTYWFYSKDSYQSIIEDTDKNKILEMGEGKDKILEFYIDSSGTLQIDKYATTAYGGKGARTNYNTSLDDVAYLWEGGASLAQTPAASRIVYTNVDGSLVRFTQANADQFLGNFGNLAETCLGSAANLINYVLGVDTAGCRSRTYTDSDGNQVVYKLGDIINSSPVMINHPKKTGKPGYVMTYVGANDGMLHAFRAGRVMSAIGGMKLSDDTSVTTGANLGKEEWAFIPKNALPYLRYLADPDYCHLYYNDLTPHIIEEDGNNDGYIDRRILIGGMRLGGACGVSGGDSVNPPSDTCSDTSSADCVGLSSYYALDITDQNNPALLWEFSEPHLGFSFSGPAYIKKGGSRYIMFLSGPTDYAGSSAQRLSVFVLNLNSDFTLKSTGGIVKFTGESRSGFYNVSALAPYTNTFGGKLFSKGVDYGGDGDTDTVFFGVSQYKSSAWTGNVLGVSITSETPSEWTFNNVFDSSYGAAKPVTASVEHMSCFDMNYIYFGTGRWFYKTDESGSGSSDRNYLYGVRIDGCKDGDCDLSEAESDVCSDITGPNDKYAWKKALLGRGVDDLMERLIANPATTQYSNVVYFNTTMPNADICAAGGQHRIWSINCATGKNAPDYTCPGYSVTTVPSVVDPGAAPTIIDDYCAEHPDDKRCDPNYCLQHPDDPDCLEEIPDPEFSPEPGTGEPDPLEPDRTTRKGKLLFWIER</sequence>
<name>A0A410JVJ7_9BACT</name>
<protein>
    <recommendedName>
        <fullName evidence="3">PA14 domain-containing protein</fullName>
    </recommendedName>
</protein>
<dbReference type="RefSeq" id="WP_128465355.1">
    <property type="nucleotide sequence ID" value="NZ_CP035108.1"/>
</dbReference>
<feature type="region of interest" description="Disordered" evidence="1">
    <location>
        <begin position="1712"/>
        <end position="1745"/>
    </location>
</feature>
<evidence type="ECO:0000313" key="4">
    <source>
        <dbReference type="EMBL" id="QAR32068.1"/>
    </source>
</evidence>
<reference evidence="4 5" key="1">
    <citation type="submission" date="2019-01" db="EMBL/GenBank/DDBJ databases">
        <title>Geovibrio thiophilus DSM 11263, complete genome.</title>
        <authorList>
            <person name="Spring S."/>
            <person name="Bunk B."/>
            <person name="Sproer C."/>
        </authorList>
    </citation>
    <scope>NUCLEOTIDE SEQUENCE [LARGE SCALE GENOMIC DNA]</scope>
    <source>
        <strain evidence="4 5">DSM 11263</strain>
    </source>
</reference>
<organism evidence="4 5">
    <name type="scientific">Geovibrio thiophilus</name>
    <dbReference type="NCBI Taxonomy" id="139438"/>
    <lineage>
        <taxon>Bacteria</taxon>
        <taxon>Pseudomonadati</taxon>
        <taxon>Deferribacterota</taxon>
        <taxon>Deferribacteres</taxon>
        <taxon>Deferribacterales</taxon>
        <taxon>Geovibrionaceae</taxon>
        <taxon>Geovibrio</taxon>
    </lineage>
</organism>
<gene>
    <name evidence="4" type="ORF">EP073_01210</name>
</gene>
<evidence type="ECO:0000256" key="2">
    <source>
        <dbReference type="SAM" id="SignalP"/>
    </source>
</evidence>
<keyword evidence="5" id="KW-1185">Reference proteome</keyword>
<dbReference type="InterPro" id="IPR037524">
    <property type="entry name" value="PA14/GLEYA"/>
</dbReference>
<dbReference type="OrthoDB" id="7156875at2"/>
<dbReference type="Proteomes" id="UP000287502">
    <property type="component" value="Chromosome"/>
</dbReference>
<feature type="domain" description="PA14" evidence="3">
    <location>
        <begin position="219"/>
        <end position="353"/>
    </location>
</feature>
<dbReference type="EMBL" id="CP035108">
    <property type="protein sequence ID" value="QAR32068.1"/>
    <property type="molecule type" value="Genomic_DNA"/>
</dbReference>